<sequence length="256" mass="28973">MTFHDWCAAKSAGPLSSEISALSDRKIQLLTAAFLRRVWEYLPSHHTQLAVEATERFADARMTKVPLARIRVNDALESSEPLWFAADPSWPAASWYDEYRRWGNDLPAVYEQRAADLERRTANYGHVLQCVKAGIDWPHWVAAKVAFFARELRGWHAPINQRVTASAREAAAQFKLFHEIGGDSSRPDAEWPRWRTGDVRALARGIHRDQAFDRLPILADALQDAGCDHELVLEHCRRPGGHARGCWVVDLAMGIT</sequence>
<protein>
    <recommendedName>
        <fullName evidence="3">SMI1/KNR4 family protein</fullName>
    </recommendedName>
</protein>
<accession>A0A6M5YUX8</accession>
<dbReference type="AlphaFoldDB" id="A0A6M5YUX8"/>
<evidence type="ECO:0000313" key="2">
    <source>
        <dbReference type="Proteomes" id="UP000503447"/>
    </source>
</evidence>
<evidence type="ECO:0008006" key="3">
    <source>
        <dbReference type="Google" id="ProtNLM"/>
    </source>
</evidence>
<evidence type="ECO:0000313" key="1">
    <source>
        <dbReference type="EMBL" id="QJW97907.1"/>
    </source>
</evidence>
<gene>
    <name evidence="1" type="ORF">FTUN_5487</name>
</gene>
<dbReference type="KEGG" id="ftj:FTUN_5487"/>
<dbReference type="EMBL" id="CP053452">
    <property type="protein sequence ID" value="QJW97907.1"/>
    <property type="molecule type" value="Genomic_DNA"/>
</dbReference>
<organism evidence="1 2">
    <name type="scientific">Frigoriglobus tundricola</name>
    <dbReference type="NCBI Taxonomy" id="2774151"/>
    <lineage>
        <taxon>Bacteria</taxon>
        <taxon>Pseudomonadati</taxon>
        <taxon>Planctomycetota</taxon>
        <taxon>Planctomycetia</taxon>
        <taxon>Gemmatales</taxon>
        <taxon>Gemmataceae</taxon>
        <taxon>Frigoriglobus</taxon>
    </lineage>
</organism>
<name>A0A6M5YUX8_9BACT</name>
<proteinExistence type="predicted"/>
<dbReference type="Proteomes" id="UP000503447">
    <property type="component" value="Chromosome"/>
</dbReference>
<reference evidence="2" key="1">
    <citation type="submission" date="2020-05" db="EMBL/GenBank/DDBJ databases">
        <title>Frigoriglobus tundricola gen. nov., sp. nov., a psychrotolerant cellulolytic planctomycete of the family Gemmataceae with two divergent copies of 16S rRNA gene.</title>
        <authorList>
            <person name="Kulichevskaya I.S."/>
            <person name="Ivanova A.A."/>
            <person name="Naumoff D.G."/>
            <person name="Beletsky A.V."/>
            <person name="Rijpstra W.I.C."/>
            <person name="Sinninghe Damste J.S."/>
            <person name="Mardanov A.V."/>
            <person name="Ravin N.V."/>
            <person name="Dedysh S.N."/>
        </authorList>
    </citation>
    <scope>NUCLEOTIDE SEQUENCE [LARGE SCALE GENOMIC DNA]</scope>
    <source>
        <strain evidence="2">PL17</strain>
    </source>
</reference>
<keyword evidence="2" id="KW-1185">Reference proteome</keyword>